<dbReference type="Gene3D" id="3.30.1490.20">
    <property type="entry name" value="ATP-grasp fold, A domain"/>
    <property type="match status" value="1"/>
</dbReference>
<feature type="domain" description="ATP-grasp" evidence="26">
    <location>
        <begin position="133"/>
        <end position="339"/>
    </location>
</feature>
<comment type="function">
    <text evidence="2 22">Cell wall formation.</text>
</comment>
<comment type="pathway">
    <text evidence="18">Glycan biosynthesis.</text>
</comment>
<evidence type="ECO:0000256" key="4">
    <source>
        <dbReference type="ARBA" id="ARBA00004752"/>
    </source>
</evidence>
<dbReference type="EMBL" id="FMYM01000004">
    <property type="protein sequence ID" value="SDB97155.1"/>
    <property type="molecule type" value="Genomic_DNA"/>
</dbReference>
<evidence type="ECO:0000256" key="21">
    <source>
        <dbReference type="ARBA" id="ARBA00077154"/>
    </source>
</evidence>
<dbReference type="InterPro" id="IPR011095">
    <property type="entry name" value="Dala_Dala_lig_C"/>
</dbReference>
<dbReference type="SUPFAM" id="SSF56059">
    <property type="entry name" value="Glutathione synthetase ATP-binding domain-like"/>
    <property type="match status" value="1"/>
</dbReference>
<keyword evidence="10 25" id="KW-0547">Nucleotide-binding</keyword>
<dbReference type="Pfam" id="PF01820">
    <property type="entry name" value="Dala_Dala_lig_N"/>
    <property type="match status" value="1"/>
</dbReference>
<evidence type="ECO:0000256" key="1">
    <source>
        <dbReference type="ARBA" id="ARBA00001936"/>
    </source>
</evidence>
<feature type="binding site" evidence="24">
    <location>
        <position position="305"/>
    </location>
    <ligand>
        <name>Mg(2+)</name>
        <dbReference type="ChEBI" id="CHEBI:18420"/>
        <label>1</label>
    </ligand>
</feature>
<dbReference type="SUPFAM" id="SSF52440">
    <property type="entry name" value="PreATP-grasp domain"/>
    <property type="match status" value="1"/>
</dbReference>
<dbReference type="Pfam" id="PF07478">
    <property type="entry name" value="Dala_Dala_lig_C"/>
    <property type="match status" value="1"/>
</dbReference>
<dbReference type="Proteomes" id="UP000242662">
    <property type="component" value="Unassembled WGS sequence"/>
</dbReference>
<organism evidence="27 28">
    <name type="scientific">Shouchella lonarensis</name>
    <dbReference type="NCBI Taxonomy" id="1464122"/>
    <lineage>
        <taxon>Bacteria</taxon>
        <taxon>Bacillati</taxon>
        <taxon>Bacillota</taxon>
        <taxon>Bacilli</taxon>
        <taxon>Bacillales</taxon>
        <taxon>Bacillaceae</taxon>
        <taxon>Shouchella</taxon>
    </lineage>
</organism>
<dbReference type="GO" id="GO:0008716">
    <property type="term" value="F:D-alanine-D-alanine ligase activity"/>
    <property type="evidence" value="ECO:0007669"/>
    <property type="project" value="UniProtKB-UniRule"/>
</dbReference>
<feature type="binding site" evidence="24">
    <location>
        <position position="292"/>
    </location>
    <ligand>
        <name>Mg(2+)</name>
        <dbReference type="ChEBI" id="CHEBI:18420"/>
        <label>1</label>
    </ligand>
</feature>
<feature type="active site" evidence="23">
    <location>
        <position position="316"/>
    </location>
</feature>
<comment type="similarity">
    <text evidence="5 22">Belongs to the D-alanine--D-alanine ligase family.</text>
</comment>
<gene>
    <name evidence="22" type="primary">ddl</name>
    <name evidence="27" type="ORF">SAMN05421737_104158</name>
</gene>
<protein>
    <recommendedName>
        <fullName evidence="19 22">D-alanine--D-alanine ligase</fullName>
        <ecNumber evidence="6 22">6.3.2.4</ecNumber>
    </recommendedName>
    <alternativeName>
        <fullName evidence="21 22">D-Ala-D-Ala ligase</fullName>
    </alternativeName>
    <alternativeName>
        <fullName evidence="20 22">D-alanylalanine synthetase</fullName>
    </alternativeName>
</protein>
<evidence type="ECO:0000256" key="13">
    <source>
        <dbReference type="ARBA" id="ARBA00022960"/>
    </source>
</evidence>
<evidence type="ECO:0000256" key="6">
    <source>
        <dbReference type="ARBA" id="ARBA00012216"/>
    </source>
</evidence>
<keyword evidence="15 24" id="KW-0464">Manganese</keyword>
<evidence type="ECO:0000256" key="5">
    <source>
        <dbReference type="ARBA" id="ARBA00010871"/>
    </source>
</evidence>
<dbReference type="STRING" id="1464122.SAMN05421737_104158"/>
<dbReference type="InterPro" id="IPR000291">
    <property type="entry name" value="D-Ala_lig_Van_CS"/>
</dbReference>
<sequence>MKKKVFVLYGGKSGEHDVSIASALNVLNALNKTYYDVFAIYMTREGKWTEPWKVGDTPISETDMRKTTTTSYTESLRTFLASGLDEQSIVFPVMHGTYGEDGKMQGLLDMLHIPYVGNGVAASAIAMDKVMSKELLNTHAIPQATFVAFTHAEYEEDESHCLQKAQDIVGVPCYVKPANMGSSIGISRCATKNELAQAILEAFRYDEKVLIEKEIVGKEVLIALTGNQNIRCSVSGEWQRDVSFFDYEDKYMDTNLTPIIPAQISDDTYSKLCAYAKTAFRALGCAGLLRADFFVTEDNDIYLNEVNTMPGFTAHSMFPLLVQKTEDCTYGELLDQLIMLGFARHDRNHRIQYTKEVTS</sequence>
<dbReference type="GO" id="GO:0009252">
    <property type="term" value="P:peptidoglycan biosynthetic process"/>
    <property type="evidence" value="ECO:0007669"/>
    <property type="project" value="UniProtKB-UniRule"/>
</dbReference>
<dbReference type="InterPro" id="IPR011761">
    <property type="entry name" value="ATP-grasp"/>
</dbReference>
<comment type="subcellular location">
    <subcellularLocation>
        <location evidence="3 22">Cytoplasm</location>
    </subcellularLocation>
</comment>
<dbReference type="PROSITE" id="PS50975">
    <property type="entry name" value="ATP_GRASP"/>
    <property type="match status" value="1"/>
</dbReference>
<feature type="active site" evidence="23">
    <location>
        <position position="15"/>
    </location>
</feature>
<evidence type="ECO:0000256" key="15">
    <source>
        <dbReference type="ARBA" id="ARBA00023211"/>
    </source>
</evidence>
<dbReference type="NCBIfam" id="TIGR01205">
    <property type="entry name" value="D_ala_D_alaTIGR"/>
    <property type="match status" value="1"/>
</dbReference>
<dbReference type="GO" id="GO:0071555">
    <property type="term" value="P:cell wall organization"/>
    <property type="evidence" value="ECO:0007669"/>
    <property type="project" value="UniProtKB-KW"/>
</dbReference>
<dbReference type="GO" id="GO:0046872">
    <property type="term" value="F:metal ion binding"/>
    <property type="evidence" value="ECO:0007669"/>
    <property type="project" value="UniProtKB-KW"/>
</dbReference>
<comment type="cofactor">
    <cofactor evidence="1">
        <name>Mn(2+)</name>
        <dbReference type="ChEBI" id="CHEBI:29035"/>
    </cofactor>
</comment>
<dbReference type="EC" id="6.3.2.4" evidence="6 22"/>
<evidence type="ECO:0000256" key="3">
    <source>
        <dbReference type="ARBA" id="ARBA00004496"/>
    </source>
</evidence>
<evidence type="ECO:0000256" key="16">
    <source>
        <dbReference type="ARBA" id="ARBA00023316"/>
    </source>
</evidence>
<feature type="binding site" evidence="24">
    <location>
        <position position="305"/>
    </location>
    <ligand>
        <name>Mg(2+)</name>
        <dbReference type="ChEBI" id="CHEBI:18420"/>
        <label>2</label>
    </ligand>
</feature>
<dbReference type="PIRSF" id="PIRSF039102">
    <property type="entry name" value="Ddl/VanB"/>
    <property type="match status" value="1"/>
</dbReference>
<evidence type="ECO:0000256" key="2">
    <source>
        <dbReference type="ARBA" id="ARBA00003921"/>
    </source>
</evidence>
<comment type="catalytic activity">
    <reaction evidence="17 22">
        <text>2 D-alanine + ATP = D-alanyl-D-alanine + ADP + phosphate + H(+)</text>
        <dbReference type="Rhea" id="RHEA:11224"/>
        <dbReference type="ChEBI" id="CHEBI:15378"/>
        <dbReference type="ChEBI" id="CHEBI:30616"/>
        <dbReference type="ChEBI" id="CHEBI:43474"/>
        <dbReference type="ChEBI" id="CHEBI:57416"/>
        <dbReference type="ChEBI" id="CHEBI:57822"/>
        <dbReference type="ChEBI" id="CHEBI:456216"/>
        <dbReference type="EC" id="6.3.2.4"/>
    </reaction>
</comment>
<evidence type="ECO:0000256" key="12">
    <source>
        <dbReference type="ARBA" id="ARBA00022842"/>
    </source>
</evidence>
<dbReference type="PANTHER" id="PTHR23132">
    <property type="entry name" value="D-ALANINE--D-ALANINE LIGASE"/>
    <property type="match status" value="1"/>
</dbReference>
<evidence type="ECO:0000256" key="7">
    <source>
        <dbReference type="ARBA" id="ARBA00022490"/>
    </source>
</evidence>
<dbReference type="InterPro" id="IPR005905">
    <property type="entry name" value="D_ala_D_ala"/>
</dbReference>
<keyword evidence="11 25" id="KW-0067">ATP-binding</keyword>
<evidence type="ECO:0000256" key="14">
    <source>
        <dbReference type="ARBA" id="ARBA00022984"/>
    </source>
</evidence>
<keyword evidence="14 22" id="KW-0573">Peptidoglycan synthesis</keyword>
<keyword evidence="16 22" id="KW-0961">Cell wall biogenesis/degradation</keyword>
<reference evidence="28" key="1">
    <citation type="submission" date="2016-09" db="EMBL/GenBank/DDBJ databases">
        <authorList>
            <person name="Varghese N."/>
            <person name="Submissions S."/>
        </authorList>
    </citation>
    <scope>NUCLEOTIDE SEQUENCE [LARGE SCALE GENOMIC DNA]</scope>
    <source>
        <strain evidence="28">25nlg</strain>
    </source>
</reference>
<keyword evidence="13 22" id="KW-0133">Cell shape</keyword>
<dbReference type="OrthoDB" id="9813261at2"/>
<dbReference type="GO" id="GO:0005524">
    <property type="term" value="F:ATP binding"/>
    <property type="evidence" value="ECO:0007669"/>
    <property type="project" value="UniProtKB-UniRule"/>
</dbReference>
<evidence type="ECO:0000256" key="18">
    <source>
        <dbReference type="ARBA" id="ARBA00060592"/>
    </source>
</evidence>
<dbReference type="FunFam" id="3.30.1490.20:FF:000007">
    <property type="entry name" value="D-alanine--D-alanine ligase"/>
    <property type="match status" value="1"/>
</dbReference>
<evidence type="ECO:0000313" key="28">
    <source>
        <dbReference type="Proteomes" id="UP000242662"/>
    </source>
</evidence>
<proteinExistence type="inferred from homology"/>
<evidence type="ECO:0000256" key="11">
    <source>
        <dbReference type="ARBA" id="ARBA00022840"/>
    </source>
</evidence>
<keyword evidence="12 24" id="KW-0460">Magnesium</keyword>
<keyword evidence="8 22" id="KW-0436">Ligase</keyword>
<evidence type="ECO:0000256" key="25">
    <source>
        <dbReference type="PROSITE-ProRule" id="PRU00409"/>
    </source>
</evidence>
<dbReference type="PANTHER" id="PTHR23132:SF25">
    <property type="entry name" value="D-ALANINE--D-ALANINE LIGASE A"/>
    <property type="match status" value="1"/>
</dbReference>
<evidence type="ECO:0000256" key="19">
    <source>
        <dbReference type="ARBA" id="ARBA00068427"/>
    </source>
</evidence>
<dbReference type="Gene3D" id="3.40.50.20">
    <property type="match status" value="1"/>
</dbReference>
<dbReference type="Gene3D" id="3.30.470.20">
    <property type="entry name" value="ATP-grasp fold, B domain"/>
    <property type="match status" value="1"/>
</dbReference>
<keyword evidence="28" id="KW-1185">Reference proteome</keyword>
<feature type="binding site" evidence="24">
    <location>
        <position position="307"/>
    </location>
    <ligand>
        <name>Mg(2+)</name>
        <dbReference type="ChEBI" id="CHEBI:18420"/>
        <label>2</label>
    </ligand>
</feature>
<keyword evidence="7 22" id="KW-0963">Cytoplasm</keyword>
<evidence type="ECO:0000256" key="10">
    <source>
        <dbReference type="ARBA" id="ARBA00022741"/>
    </source>
</evidence>
<comment type="cofactor">
    <cofactor evidence="24">
        <name>Mg(2+)</name>
        <dbReference type="ChEBI" id="CHEBI:18420"/>
    </cofactor>
    <cofactor evidence="24">
        <name>Mn(2+)</name>
        <dbReference type="ChEBI" id="CHEBI:29035"/>
    </cofactor>
    <text evidence="24">Binds 2 magnesium or manganese ions per subunit.</text>
</comment>
<dbReference type="GO" id="GO:0005829">
    <property type="term" value="C:cytosol"/>
    <property type="evidence" value="ECO:0007669"/>
    <property type="project" value="TreeGrafter"/>
</dbReference>
<dbReference type="HAMAP" id="MF_00047">
    <property type="entry name" value="Dala_Dala_lig"/>
    <property type="match status" value="1"/>
</dbReference>
<evidence type="ECO:0000313" key="27">
    <source>
        <dbReference type="EMBL" id="SDB97155.1"/>
    </source>
</evidence>
<dbReference type="InterPro" id="IPR016185">
    <property type="entry name" value="PreATP-grasp_dom_sf"/>
</dbReference>
<evidence type="ECO:0000256" key="24">
    <source>
        <dbReference type="PIRSR" id="PIRSR039102-3"/>
    </source>
</evidence>
<evidence type="ECO:0000256" key="20">
    <source>
        <dbReference type="ARBA" id="ARBA00076288"/>
    </source>
</evidence>
<evidence type="ECO:0000256" key="23">
    <source>
        <dbReference type="PIRSR" id="PIRSR039102-1"/>
    </source>
</evidence>
<dbReference type="InterPro" id="IPR013815">
    <property type="entry name" value="ATP_grasp_subdomain_1"/>
</dbReference>
<dbReference type="UniPathway" id="UPA00219"/>
<name>A0A1G6HTJ1_9BACI</name>
<dbReference type="GO" id="GO:0008360">
    <property type="term" value="P:regulation of cell shape"/>
    <property type="evidence" value="ECO:0007669"/>
    <property type="project" value="UniProtKB-KW"/>
</dbReference>
<evidence type="ECO:0000256" key="9">
    <source>
        <dbReference type="ARBA" id="ARBA00022723"/>
    </source>
</evidence>
<dbReference type="NCBIfam" id="NF002528">
    <property type="entry name" value="PRK01966.1-4"/>
    <property type="match status" value="1"/>
</dbReference>
<evidence type="ECO:0000256" key="22">
    <source>
        <dbReference type="HAMAP-Rule" id="MF_00047"/>
    </source>
</evidence>
<feature type="active site" evidence="23">
    <location>
        <position position="182"/>
    </location>
</feature>
<keyword evidence="9 24" id="KW-0479">Metal-binding</keyword>
<comment type="pathway">
    <text evidence="4 22">Cell wall biogenesis; peptidoglycan biosynthesis.</text>
</comment>
<dbReference type="RefSeq" id="WP_090775276.1">
    <property type="nucleotide sequence ID" value="NZ_FMYM01000004.1"/>
</dbReference>
<dbReference type="AlphaFoldDB" id="A0A1G6HTJ1"/>
<evidence type="ECO:0000259" key="26">
    <source>
        <dbReference type="PROSITE" id="PS50975"/>
    </source>
</evidence>
<dbReference type="InterPro" id="IPR011127">
    <property type="entry name" value="Dala_Dala_lig_N"/>
</dbReference>
<evidence type="ECO:0000256" key="8">
    <source>
        <dbReference type="ARBA" id="ARBA00022598"/>
    </source>
</evidence>
<accession>A0A1G6HTJ1</accession>
<evidence type="ECO:0000256" key="17">
    <source>
        <dbReference type="ARBA" id="ARBA00047614"/>
    </source>
</evidence>
<dbReference type="PROSITE" id="PS00843">
    <property type="entry name" value="DALA_DALA_LIGASE_1"/>
    <property type="match status" value="1"/>
</dbReference>